<dbReference type="Proteomes" id="UP000252189">
    <property type="component" value="Unassembled WGS sequence"/>
</dbReference>
<proteinExistence type="predicted"/>
<dbReference type="OrthoDB" id="321881at2157"/>
<evidence type="ECO:0000313" key="1">
    <source>
        <dbReference type="EMBL" id="RCU46324.1"/>
    </source>
</evidence>
<name>A0A368N9W3_9EURY</name>
<keyword evidence="2" id="KW-1185">Reference proteome</keyword>
<comment type="caution">
    <text evidence="1">The sequence shown here is derived from an EMBL/GenBank/DDBJ whole genome shotgun (WGS) entry which is preliminary data.</text>
</comment>
<dbReference type="EMBL" id="QPHM01000001">
    <property type="protein sequence ID" value="RCU46324.1"/>
    <property type="molecule type" value="Genomic_DNA"/>
</dbReference>
<evidence type="ECO:0000313" key="2">
    <source>
        <dbReference type="Proteomes" id="UP000252189"/>
    </source>
</evidence>
<dbReference type="RefSeq" id="WP_114447875.1">
    <property type="nucleotide sequence ID" value="NZ_QPHM01000001.1"/>
</dbReference>
<sequence length="320" mass="34326">MRRRALLSASVTGLTATAGCFGPALGFGTDCSRGVDLRLRPTADRQVADAAGDPLDSLSPPERDAVTGGVGVTVWGVSKPFSDVEYLVADGTYYAVATTAESRVERPGYELNLDTEGTEGVPAGRRVAFDDLPAIDRTALFSALGFPGPRGIERFDRAHAVSIGGTLAYPDDERQSRSALVPTPRYDVLTIGGRDFRLRLGERSPTTVTTYRVELTAVAESAGSFAATILDRYGVDLDERDLSTEQRDIVETAIDDGYDECTPYSEAYAGLQRTLGRQVTRVTEGGNGVATTPAADAPERVDYANYENEWYAVQLSAYVA</sequence>
<accession>A0A368N9W3</accession>
<reference evidence="1 2" key="1">
    <citation type="submission" date="2018-07" db="EMBL/GenBank/DDBJ databases">
        <title>Genome sequences of Haloplanus salinus JCM 18368T.</title>
        <authorList>
            <person name="Kim Y.B."/>
            <person name="Roh S.W."/>
        </authorList>
    </citation>
    <scope>NUCLEOTIDE SEQUENCE [LARGE SCALE GENOMIC DNA]</scope>
    <source>
        <strain evidence="1 2">JCM 18368</strain>
    </source>
</reference>
<protein>
    <submittedName>
        <fullName evidence="1">Uncharacterized protein</fullName>
    </submittedName>
</protein>
<dbReference type="AlphaFoldDB" id="A0A368N9W3"/>
<organism evidence="1 2">
    <name type="scientific">Haloplanus salinus</name>
    <dbReference type="NCBI Taxonomy" id="1126245"/>
    <lineage>
        <taxon>Archaea</taxon>
        <taxon>Methanobacteriati</taxon>
        <taxon>Methanobacteriota</taxon>
        <taxon>Stenosarchaea group</taxon>
        <taxon>Halobacteria</taxon>
        <taxon>Halobacteriales</taxon>
        <taxon>Haloferacaceae</taxon>
        <taxon>Haloplanus</taxon>
    </lineage>
</organism>
<gene>
    <name evidence="1" type="ORF">DU504_02780</name>
</gene>
<dbReference type="PROSITE" id="PS51257">
    <property type="entry name" value="PROKAR_LIPOPROTEIN"/>
    <property type="match status" value="1"/>
</dbReference>